<evidence type="ECO:0008006" key="5">
    <source>
        <dbReference type="Google" id="ProtNLM"/>
    </source>
</evidence>
<reference evidence="3 4" key="1">
    <citation type="journal article" date="1999" name="Science">
        <title>Genome sequence of the radioresistant bacterium Deinococcus radiodurans R1.</title>
        <authorList>
            <person name="White O."/>
            <person name="Eisen J.A."/>
            <person name="Heidelberg J.F."/>
            <person name="Hickey E.K."/>
            <person name="Peterson J.D."/>
            <person name="Dodson R.J."/>
            <person name="Haft D.H."/>
            <person name="Gwinn M.L."/>
            <person name="Nelson W.C."/>
            <person name="Richardson D.L."/>
            <person name="Moffat K.S."/>
            <person name="Qin H."/>
            <person name="Jiang L."/>
            <person name="Pamphile W."/>
            <person name="Crosby M."/>
            <person name="Shen M."/>
            <person name="Vamathevan J.J."/>
            <person name="Lam P."/>
            <person name="McDonald L."/>
            <person name="Utterback T."/>
            <person name="Zalewski C."/>
            <person name="Makarova K.S."/>
            <person name="Aravind L."/>
            <person name="Daly M.J."/>
            <person name="Minton K.W."/>
            <person name="Fleischmann R.D."/>
            <person name="Ketchum K.A."/>
            <person name="Nelson K.E."/>
            <person name="Salzberg S."/>
            <person name="Smith H.O."/>
            <person name="Venter J.C."/>
            <person name="Fraser C.M."/>
        </authorList>
    </citation>
    <scope>NUCLEOTIDE SEQUENCE [LARGE SCALE GENOMIC DNA]</scope>
    <source>
        <strain evidence="4">ATCC 13939 / DSM 20539 / JCM 16871 / LMG 4051 / NBRC 15346 / NCIMB 9279 / R1 / VKM B-1422</strain>
    </source>
</reference>
<evidence type="ECO:0000256" key="2">
    <source>
        <dbReference type="SAM" id="SignalP"/>
    </source>
</evidence>
<dbReference type="PaxDb" id="243230-DR_1734"/>
<feature type="signal peptide" evidence="2">
    <location>
        <begin position="1"/>
        <end position="17"/>
    </location>
</feature>
<keyword evidence="4" id="KW-1185">Reference proteome</keyword>
<gene>
    <name evidence="3" type="ordered locus">DR_1734</name>
</gene>
<dbReference type="InParanoid" id="Q9RTM6"/>
<proteinExistence type="predicted"/>
<dbReference type="Proteomes" id="UP000002524">
    <property type="component" value="Chromosome 1"/>
</dbReference>
<sequence>MKKVFLPLLCLAGMAFAQDSTPVTPQQFVKSEGIKQSYTVQQQQITPVDALNMLMQCMAPATTPYDADHDGKNDTLRVYGFGVVPAVLYKAKGVMALTPAVQKADLKAMGAAAEALNGVRVRTVKGEGSVDSTATTVRNNELNLSNVAVETVYSATSARSEALLRGGRITGHRLVSLGEQGLCVVSRYELPLDQRGAAAAAGASGLSGGFPEGGGGLPLPGFPLPAPGLTGDF</sequence>
<dbReference type="OrthoDB" id="69355at2"/>
<feature type="chain" id="PRO_5009974244" description="FlgO domain-containing protein" evidence="2">
    <location>
        <begin position="18"/>
        <end position="233"/>
    </location>
</feature>
<accession>Q9RTM6</accession>
<evidence type="ECO:0000313" key="4">
    <source>
        <dbReference type="Proteomes" id="UP000002524"/>
    </source>
</evidence>
<dbReference type="KEGG" id="dra:DR_1734"/>
<name>Q9RTM6_DEIRA</name>
<dbReference type="PATRIC" id="fig|243230.17.peg.1943"/>
<dbReference type="EMBL" id="AE000513">
    <property type="protein sequence ID" value="AAF11295.1"/>
    <property type="molecule type" value="Genomic_DNA"/>
</dbReference>
<dbReference type="eggNOG" id="ENOG503459G">
    <property type="taxonomic scope" value="Bacteria"/>
</dbReference>
<dbReference type="HOGENOM" id="CLU_1188392_0_0_0"/>
<organism evidence="3 4">
    <name type="scientific">Deinococcus radiodurans (strain ATCC 13939 / DSM 20539 / JCM 16871 / CCUG 27074 / LMG 4051 / NBRC 15346 / NCIMB 9279 / VKM B-1422 / R1)</name>
    <dbReference type="NCBI Taxonomy" id="243230"/>
    <lineage>
        <taxon>Bacteria</taxon>
        <taxon>Thermotogati</taxon>
        <taxon>Deinococcota</taxon>
        <taxon>Deinococci</taxon>
        <taxon>Deinococcales</taxon>
        <taxon>Deinococcaceae</taxon>
        <taxon>Deinococcus</taxon>
    </lineage>
</organism>
<protein>
    <recommendedName>
        <fullName evidence="5">FlgO domain-containing protein</fullName>
    </recommendedName>
</protein>
<dbReference type="PIR" id="H75359">
    <property type="entry name" value="H75359"/>
</dbReference>
<keyword evidence="2" id="KW-0732">Signal</keyword>
<evidence type="ECO:0000256" key="1">
    <source>
        <dbReference type="SAM" id="MobiDB-lite"/>
    </source>
</evidence>
<dbReference type="AlphaFoldDB" id="Q9RTM6"/>
<dbReference type="STRING" id="243230.DR_1734"/>
<dbReference type="EnsemblBacteria" id="AAF11295">
    <property type="protein sequence ID" value="AAF11295"/>
    <property type="gene ID" value="DR_1734"/>
</dbReference>
<evidence type="ECO:0000313" key="3">
    <source>
        <dbReference type="EMBL" id="AAF11295.1"/>
    </source>
</evidence>
<feature type="region of interest" description="Disordered" evidence="1">
    <location>
        <begin position="212"/>
        <end position="233"/>
    </location>
</feature>